<organism evidence="1">
    <name type="scientific">Anguilla anguilla</name>
    <name type="common">European freshwater eel</name>
    <name type="synonym">Muraena anguilla</name>
    <dbReference type="NCBI Taxonomy" id="7936"/>
    <lineage>
        <taxon>Eukaryota</taxon>
        <taxon>Metazoa</taxon>
        <taxon>Chordata</taxon>
        <taxon>Craniata</taxon>
        <taxon>Vertebrata</taxon>
        <taxon>Euteleostomi</taxon>
        <taxon>Actinopterygii</taxon>
        <taxon>Neopterygii</taxon>
        <taxon>Teleostei</taxon>
        <taxon>Anguilliformes</taxon>
        <taxon>Anguillidae</taxon>
        <taxon>Anguilla</taxon>
    </lineage>
</organism>
<accession>A0A0E9VYE6</accession>
<sequence length="67" mass="7907">MVGQPPPSSKKWSRLLQEMQSCVKLCVPLRVCSTLLQRSLWVLPFNHLIRIWFQNRSLKLLEVTKIM</sequence>
<name>A0A0E9VYE6_ANGAN</name>
<evidence type="ECO:0000313" key="1">
    <source>
        <dbReference type="EMBL" id="JAH83091.1"/>
    </source>
</evidence>
<reference evidence="1" key="1">
    <citation type="submission" date="2014-11" db="EMBL/GenBank/DDBJ databases">
        <authorList>
            <person name="Amaro Gonzalez C."/>
        </authorList>
    </citation>
    <scope>NUCLEOTIDE SEQUENCE</scope>
</reference>
<protein>
    <submittedName>
        <fullName evidence="1">Uncharacterized protein</fullName>
    </submittedName>
</protein>
<dbReference type="EMBL" id="GBXM01025486">
    <property type="protein sequence ID" value="JAH83091.1"/>
    <property type="molecule type" value="Transcribed_RNA"/>
</dbReference>
<reference evidence="1" key="2">
    <citation type="journal article" date="2015" name="Fish Shellfish Immunol.">
        <title>Early steps in the European eel (Anguilla anguilla)-Vibrio vulnificus interaction in the gills: Role of the RtxA13 toxin.</title>
        <authorList>
            <person name="Callol A."/>
            <person name="Pajuelo D."/>
            <person name="Ebbesson L."/>
            <person name="Teles M."/>
            <person name="MacKenzie S."/>
            <person name="Amaro C."/>
        </authorList>
    </citation>
    <scope>NUCLEOTIDE SEQUENCE</scope>
</reference>
<dbReference type="AlphaFoldDB" id="A0A0E9VYE6"/>
<proteinExistence type="predicted"/>